<proteinExistence type="predicted"/>
<dbReference type="Proteomes" id="UP000835052">
    <property type="component" value="Unassembled WGS sequence"/>
</dbReference>
<dbReference type="AlphaFoldDB" id="A0A8S1HK73"/>
<evidence type="ECO:0000313" key="1">
    <source>
        <dbReference type="EMBL" id="CAD6195695.1"/>
    </source>
</evidence>
<protein>
    <submittedName>
        <fullName evidence="1">Uncharacterized protein</fullName>
    </submittedName>
</protein>
<keyword evidence="2" id="KW-1185">Reference proteome</keyword>
<name>A0A8S1HK73_9PELO</name>
<evidence type="ECO:0000313" key="2">
    <source>
        <dbReference type="Proteomes" id="UP000835052"/>
    </source>
</evidence>
<dbReference type="EMBL" id="CAJGYM010000059">
    <property type="protein sequence ID" value="CAD6195695.1"/>
    <property type="molecule type" value="Genomic_DNA"/>
</dbReference>
<comment type="caution">
    <text evidence="1">The sequence shown here is derived from an EMBL/GenBank/DDBJ whole genome shotgun (WGS) entry which is preliminary data.</text>
</comment>
<sequence>MGLFPSGKISRILRFQLNINHQYQYQVVRVLLGKSCKDVFQQQIWAGPKENVRLKKIQLCPLRHNVFNFSDSGDPRKNKQKKADQFYSYHHFSVFTRPNWNFVLKKSPQD</sequence>
<reference evidence="1" key="1">
    <citation type="submission" date="2020-10" db="EMBL/GenBank/DDBJ databases">
        <authorList>
            <person name="Kikuchi T."/>
        </authorList>
    </citation>
    <scope>NUCLEOTIDE SEQUENCE</scope>
    <source>
        <strain evidence="1">NKZ352</strain>
    </source>
</reference>
<accession>A0A8S1HK73</accession>
<gene>
    <name evidence="1" type="ORF">CAUJ_LOCUS11614</name>
</gene>
<organism evidence="1 2">
    <name type="scientific">Caenorhabditis auriculariae</name>
    <dbReference type="NCBI Taxonomy" id="2777116"/>
    <lineage>
        <taxon>Eukaryota</taxon>
        <taxon>Metazoa</taxon>
        <taxon>Ecdysozoa</taxon>
        <taxon>Nematoda</taxon>
        <taxon>Chromadorea</taxon>
        <taxon>Rhabditida</taxon>
        <taxon>Rhabditina</taxon>
        <taxon>Rhabditomorpha</taxon>
        <taxon>Rhabditoidea</taxon>
        <taxon>Rhabditidae</taxon>
        <taxon>Peloderinae</taxon>
        <taxon>Caenorhabditis</taxon>
    </lineage>
</organism>